<keyword evidence="3" id="KW-1185">Reference proteome</keyword>
<dbReference type="AlphaFoldDB" id="A0AAV2APA9"/>
<feature type="compositionally biased region" description="Polar residues" evidence="1">
    <location>
        <begin position="62"/>
        <end position="81"/>
    </location>
</feature>
<evidence type="ECO:0000313" key="2">
    <source>
        <dbReference type="EMBL" id="CAL1285865.1"/>
    </source>
</evidence>
<sequence>MTMGRYLCQECNTIVNYGEKHPCVFYKNDDAIYTIPQQEYADGMSTSKKHAENSNDDHGNICETSEPTRNTSPELTSSAHSVFSRENKDDMLSKDFTNRPSSPEAPFNAPNTEGEMDVNTMQPLEWKKDAGAEAGPSAVHPHSLRPGGERRYVCGVGHKQF</sequence>
<dbReference type="EMBL" id="CAXIEN010000196">
    <property type="protein sequence ID" value="CAL1285865.1"/>
    <property type="molecule type" value="Genomic_DNA"/>
</dbReference>
<feature type="compositionally biased region" description="Basic and acidic residues" evidence="1">
    <location>
        <begin position="83"/>
        <end position="97"/>
    </location>
</feature>
<accession>A0AAV2APA9</accession>
<organism evidence="2 3">
    <name type="scientific">Larinioides sclopetarius</name>
    <dbReference type="NCBI Taxonomy" id="280406"/>
    <lineage>
        <taxon>Eukaryota</taxon>
        <taxon>Metazoa</taxon>
        <taxon>Ecdysozoa</taxon>
        <taxon>Arthropoda</taxon>
        <taxon>Chelicerata</taxon>
        <taxon>Arachnida</taxon>
        <taxon>Araneae</taxon>
        <taxon>Araneomorphae</taxon>
        <taxon>Entelegynae</taxon>
        <taxon>Araneoidea</taxon>
        <taxon>Araneidae</taxon>
        <taxon>Larinioides</taxon>
    </lineage>
</organism>
<proteinExistence type="predicted"/>
<name>A0AAV2APA9_9ARAC</name>
<dbReference type="Proteomes" id="UP001497382">
    <property type="component" value="Unassembled WGS sequence"/>
</dbReference>
<evidence type="ECO:0000313" key="3">
    <source>
        <dbReference type="Proteomes" id="UP001497382"/>
    </source>
</evidence>
<comment type="caution">
    <text evidence="2">The sequence shown here is derived from an EMBL/GenBank/DDBJ whole genome shotgun (WGS) entry which is preliminary data.</text>
</comment>
<gene>
    <name evidence="2" type="ORF">LARSCL_LOCUS13955</name>
</gene>
<feature type="compositionally biased region" description="Basic and acidic residues" evidence="1">
    <location>
        <begin position="49"/>
        <end position="60"/>
    </location>
</feature>
<reference evidence="2 3" key="1">
    <citation type="submission" date="2024-04" db="EMBL/GenBank/DDBJ databases">
        <authorList>
            <person name="Rising A."/>
            <person name="Reimegard J."/>
            <person name="Sonavane S."/>
            <person name="Akerstrom W."/>
            <person name="Nylinder S."/>
            <person name="Hedman E."/>
            <person name="Kallberg Y."/>
        </authorList>
    </citation>
    <scope>NUCLEOTIDE SEQUENCE [LARGE SCALE GENOMIC DNA]</scope>
</reference>
<protein>
    <submittedName>
        <fullName evidence="2">Uncharacterized protein</fullName>
    </submittedName>
</protein>
<evidence type="ECO:0000256" key="1">
    <source>
        <dbReference type="SAM" id="MobiDB-lite"/>
    </source>
</evidence>
<feature type="region of interest" description="Disordered" evidence="1">
    <location>
        <begin position="44"/>
        <end position="151"/>
    </location>
</feature>